<comment type="caution">
    <text evidence="12">The sequence shown here is derived from an EMBL/GenBank/DDBJ whole genome shotgun (WGS) entry which is preliminary data.</text>
</comment>
<proteinExistence type="predicted"/>
<keyword evidence="4" id="KW-0067">ATP-binding</keyword>
<evidence type="ECO:0000313" key="12">
    <source>
        <dbReference type="EMBL" id="OGE30285.1"/>
    </source>
</evidence>
<feature type="domain" description="Methionyl/Valyl/Leucyl/Isoleucyl-tRNA synthetase anticodon-binding" evidence="11">
    <location>
        <begin position="692"/>
        <end position="835"/>
    </location>
</feature>
<dbReference type="Pfam" id="PF08264">
    <property type="entry name" value="Anticodon_1"/>
    <property type="match status" value="1"/>
</dbReference>
<dbReference type="PANTHER" id="PTHR42780:SF1">
    <property type="entry name" value="ISOLEUCINE--TRNA LIGASE, CYTOPLASMIC"/>
    <property type="match status" value="1"/>
</dbReference>
<evidence type="ECO:0000256" key="2">
    <source>
        <dbReference type="ARBA" id="ARBA00022598"/>
    </source>
</evidence>
<dbReference type="Proteomes" id="UP000176902">
    <property type="component" value="Unassembled WGS sequence"/>
</dbReference>
<evidence type="ECO:0000259" key="11">
    <source>
        <dbReference type="Pfam" id="PF08264"/>
    </source>
</evidence>
<dbReference type="GO" id="GO:0004822">
    <property type="term" value="F:isoleucine-tRNA ligase activity"/>
    <property type="evidence" value="ECO:0007669"/>
    <property type="project" value="UniProtKB-UniRule"/>
</dbReference>
<dbReference type="NCBIfam" id="TIGR00392">
    <property type="entry name" value="ileS"/>
    <property type="match status" value="1"/>
</dbReference>
<dbReference type="Gene3D" id="3.40.50.620">
    <property type="entry name" value="HUPs"/>
    <property type="match status" value="2"/>
</dbReference>
<evidence type="ECO:0000256" key="8">
    <source>
        <dbReference type="ARBA" id="ARBA00048359"/>
    </source>
</evidence>
<dbReference type="EC" id="6.1.1.5" evidence="1 9"/>
<name>A0A1F5JNV7_9BACT</name>
<dbReference type="AlphaFoldDB" id="A0A1F5JNV7"/>
<evidence type="ECO:0000256" key="7">
    <source>
        <dbReference type="ARBA" id="ARBA00025217"/>
    </source>
</evidence>
<dbReference type="InterPro" id="IPR033709">
    <property type="entry name" value="Anticodon_Ile_ABEc"/>
</dbReference>
<dbReference type="InterPro" id="IPR002300">
    <property type="entry name" value="aa-tRNA-synth_Ia"/>
</dbReference>
<sequence length="943" mass="108252">MSKFKSVSSQVDFPALERELLDHWYTEGIVEKYLHRNDNSDKKFSYLDGPITANNPMGVHHAWGRTLKDVWQRYHNMKGFAGRFQNGFDEQGLWVEVEVEKELGLRSKKDILNLVPGDEFASLEKFVNLCKQRVKKYSSIQTEQSKRLGYFMDWDNSYHTSSDANNYAIWNFIKVVNEKGWLYKGHDSVPWCPRCGTAISQHEIESDGYKEVVHASIYFKLPIEGSDENLLVWTTTPWTLPGNIAVAVNEKFDYSLVEKDGSKLWVLKDLVKKIFGEEKILKTVKGKELVGLKYKWAFDDLPAVKKAAESDNFHSVVATDELIMPINTEEGTGLVHTAVSAGVEDFKLGQKLGLPLVDLIDEGANYLEGLGNFSGKNAKKDPKVILDYLEESWVFKVENYKHRYPTCWRCKTELVWRVVDEWYIAMDWADDSGKTYREQMVEVAKKINWIPAWAKDRELDWLKNMHDWLISKKRFWGLALPIWECKKCKNFDVVGGVDELKEKSVEGFKEFEGHTPHRPWIDQIKIKCSKCGEVSLRIPDVGNPWLDAGIVPFSTLPEGWFPADLVSESFPGQFKNWFYAMIAMSTALKNTNPFKTLYGYALVRDEHGEEMHKSKGNSIEFNEAADKIGSDVMRWMFVTQDPESNLLFGVNTTSEVKRRFYLILWNSYKFFVDYASFSFDQSMDADNLTMLDKWILSRLNQVISTSDAALTKFNPYVSSRVIEDFVVNDFSTWYIRRSRDRVGLEANAGDRNTCLAVMHKVLVTVSKLAAPMIPFITEEFFRNLTGEESVHLEEYPKVEGEVDLKLISDMATVRKIAEGIHAKRKEANIKLRQPLVSISYSGEELSKELEQLLAEELNVKTVEHGKELSLDTNITPELAEEGAARDLIREIQKLRKESNMTLNDKTKITVPSWPKSFEKLILESTASTSIEKGEELEVKLVNS</sequence>
<dbReference type="GO" id="GO:0002161">
    <property type="term" value="F:aminoacyl-tRNA deacylase activity"/>
    <property type="evidence" value="ECO:0007669"/>
    <property type="project" value="InterPro"/>
</dbReference>
<keyword evidence="5" id="KW-0648">Protein biosynthesis</keyword>
<keyword evidence="2 12" id="KW-0436">Ligase</keyword>
<dbReference type="Gene3D" id="3.90.740.10">
    <property type="entry name" value="Valyl/Leucyl/Isoleucyl-tRNA synthetase, editing domain"/>
    <property type="match status" value="1"/>
</dbReference>
<dbReference type="SUPFAM" id="SSF52374">
    <property type="entry name" value="Nucleotidylyl transferase"/>
    <property type="match status" value="1"/>
</dbReference>
<evidence type="ECO:0000256" key="3">
    <source>
        <dbReference type="ARBA" id="ARBA00022741"/>
    </source>
</evidence>
<dbReference type="InterPro" id="IPR002301">
    <property type="entry name" value="Ile-tRNA-ligase"/>
</dbReference>
<dbReference type="InterPro" id="IPR013155">
    <property type="entry name" value="M/V/L/I-tRNA-synth_anticd-bd"/>
</dbReference>
<protein>
    <recommendedName>
        <fullName evidence="1 9">Isoleucine--tRNA ligase</fullName>
        <ecNumber evidence="1 9">6.1.1.5</ecNumber>
    </recommendedName>
</protein>
<dbReference type="GO" id="GO:0005737">
    <property type="term" value="C:cytoplasm"/>
    <property type="evidence" value="ECO:0007669"/>
    <property type="project" value="UniProtKB-UniRule"/>
</dbReference>
<dbReference type="InterPro" id="IPR014729">
    <property type="entry name" value="Rossmann-like_a/b/a_fold"/>
</dbReference>
<evidence type="ECO:0000259" key="10">
    <source>
        <dbReference type="Pfam" id="PF00133"/>
    </source>
</evidence>
<evidence type="ECO:0000256" key="4">
    <source>
        <dbReference type="ARBA" id="ARBA00022840"/>
    </source>
</evidence>
<accession>A0A1F5JNV7</accession>
<dbReference type="InterPro" id="IPR009080">
    <property type="entry name" value="tRNAsynth_Ia_anticodon-bd"/>
</dbReference>
<feature type="domain" description="Aminoacyl-tRNA synthetase class Ia" evidence="10">
    <location>
        <begin position="20"/>
        <end position="641"/>
    </location>
</feature>
<dbReference type="STRING" id="1797768.A3C59_04880"/>
<dbReference type="EMBL" id="MFCV01000048">
    <property type="protein sequence ID" value="OGE30285.1"/>
    <property type="molecule type" value="Genomic_DNA"/>
</dbReference>
<evidence type="ECO:0000256" key="1">
    <source>
        <dbReference type="ARBA" id="ARBA00013165"/>
    </source>
</evidence>
<evidence type="ECO:0000313" key="13">
    <source>
        <dbReference type="Proteomes" id="UP000176902"/>
    </source>
</evidence>
<dbReference type="GO" id="GO:0000049">
    <property type="term" value="F:tRNA binding"/>
    <property type="evidence" value="ECO:0007669"/>
    <property type="project" value="InterPro"/>
</dbReference>
<comment type="catalytic activity">
    <reaction evidence="8">
        <text>tRNA(Ile) + L-isoleucine + ATP = L-isoleucyl-tRNA(Ile) + AMP + diphosphate</text>
        <dbReference type="Rhea" id="RHEA:11060"/>
        <dbReference type="Rhea" id="RHEA-COMP:9666"/>
        <dbReference type="Rhea" id="RHEA-COMP:9695"/>
        <dbReference type="ChEBI" id="CHEBI:30616"/>
        <dbReference type="ChEBI" id="CHEBI:33019"/>
        <dbReference type="ChEBI" id="CHEBI:58045"/>
        <dbReference type="ChEBI" id="CHEBI:78442"/>
        <dbReference type="ChEBI" id="CHEBI:78528"/>
        <dbReference type="ChEBI" id="CHEBI:456215"/>
        <dbReference type="EC" id="6.1.1.5"/>
    </reaction>
</comment>
<dbReference type="CDD" id="cd07961">
    <property type="entry name" value="Anticodon_Ia_Ile_ABEc"/>
    <property type="match status" value="1"/>
</dbReference>
<dbReference type="SUPFAM" id="SSF50677">
    <property type="entry name" value="ValRS/IleRS/LeuRS editing domain"/>
    <property type="match status" value="1"/>
</dbReference>
<organism evidence="12 13">
    <name type="scientific">Candidatus Daviesbacteria bacterium RIFCSPHIGHO2_02_FULL_36_13</name>
    <dbReference type="NCBI Taxonomy" id="1797768"/>
    <lineage>
        <taxon>Bacteria</taxon>
        <taxon>Candidatus Daviesiibacteriota</taxon>
    </lineage>
</organism>
<dbReference type="PANTHER" id="PTHR42780">
    <property type="entry name" value="SOLEUCYL-TRNA SYNTHETASE"/>
    <property type="match status" value="1"/>
</dbReference>
<comment type="function">
    <text evidence="7">Catalyzes the attachment of isoleucine to tRNA(Ile). As IleRS can inadvertently accommodate and process structurally similar amino acids such as valine, to avoid such errors it has two additional distinct tRNA(Ile)-dependent editing activities. One activity is designated as 'pretransfer' editing and involves the hydrolysis of activated Val-AMP. The other activity is designated 'posttransfer' editing and involves deacylation of mischarged Val-tRNA(Ile).</text>
</comment>
<dbReference type="GO" id="GO:0006428">
    <property type="term" value="P:isoleucyl-tRNA aminoacylation"/>
    <property type="evidence" value="ECO:0007669"/>
    <property type="project" value="UniProtKB-UniRule"/>
</dbReference>
<dbReference type="Pfam" id="PF00133">
    <property type="entry name" value="tRNA-synt_1"/>
    <property type="match status" value="1"/>
</dbReference>
<reference evidence="12 13" key="1">
    <citation type="journal article" date="2016" name="Nat. Commun.">
        <title>Thousands of microbial genomes shed light on interconnected biogeochemical processes in an aquifer system.</title>
        <authorList>
            <person name="Anantharaman K."/>
            <person name="Brown C.T."/>
            <person name="Hug L.A."/>
            <person name="Sharon I."/>
            <person name="Castelle C.J."/>
            <person name="Probst A.J."/>
            <person name="Thomas B.C."/>
            <person name="Singh A."/>
            <person name="Wilkins M.J."/>
            <person name="Karaoz U."/>
            <person name="Brodie E.L."/>
            <person name="Williams K.H."/>
            <person name="Hubbard S.S."/>
            <person name="Banfield J.F."/>
        </authorList>
    </citation>
    <scope>NUCLEOTIDE SEQUENCE [LARGE SCALE GENOMIC DNA]</scope>
</reference>
<evidence type="ECO:0000256" key="5">
    <source>
        <dbReference type="ARBA" id="ARBA00022917"/>
    </source>
</evidence>
<keyword evidence="3" id="KW-0547">Nucleotide-binding</keyword>
<dbReference type="GO" id="GO:0005524">
    <property type="term" value="F:ATP binding"/>
    <property type="evidence" value="ECO:0007669"/>
    <property type="project" value="UniProtKB-KW"/>
</dbReference>
<dbReference type="PRINTS" id="PR00984">
    <property type="entry name" value="TRNASYNTHILE"/>
</dbReference>
<dbReference type="InterPro" id="IPR009008">
    <property type="entry name" value="Val/Leu/Ile-tRNA-synth_edit"/>
</dbReference>
<dbReference type="SUPFAM" id="SSF47323">
    <property type="entry name" value="Anticodon-binding domain of a subclass of class I aminoacyl-tRNA synthetases"/>
    <property type="match status" value="1"/>
</dbReference>
<evidence type="ECO:0000256" key="6">
    <source>
        <dbReference type="ARBA" id="ARBA00023146"/>
    </source>
</evidence>
<evidence type="ECO:0000256" key="9">
    <source>
        <dbReference type="NCBIfam" id="TIGR00392"/>
    </source>
</evidence>
<dbReference type="InterPro" id="IPR023586">
    <property type="entry name" value="Ile-tRNA-ligase_type2"/>
</dbReference>
<keyword evidence="6" id="KW-0030">Aminoacyl-tRNA synthetase</keyword>
<dbReference type="Gene3D" id="1.10.730.10">
    <property type="entry name" value="Isoleucyl-tRNA Synthetase, Domain 1"/>
    <property type="match status" value="1"/>
</dbReference>
<gene>
    <name evidence="12" type="ORF">A3C59_04880</name>
</gene>